<protein>
    <submittedName>
        <fullName evidence="2">Extracellular solute-binding protein</fullName>
    </submittedName>
</protein>
<dbReference type="EMBL" id="CP058649">
    <property type="protein sequence ID" value="QUI25347.1"/>
    <property type="molecule type" value="Genomic_DNA"/>
</dbReference>
<feature type="signal peptide" evidence="1">
    <location>
        <begin position="1"/>
        <end position="20"/>
    </location>
</feature>
<dbReference type="KEGG" id="vpy:HZI73_24940"/>
<feature type="chain" id="PRO_5039247955" evidence="1">
    <location>
        <begin position="21"/>
        <end position="377"/>
    </location>
</feature>
<dbReference type="PANTHER" id="PTHR42779">
    <property type="entry name" value="PROTEIN YNJB"/>
    <property type="match status" value="1"/>
</dbReference>
<name>A0A8J8SJC9_9FIRM</name>
<dbReference type="AlphaFoldDB" id="A0A8J8SJC9"/>
<dbReference type="PANTHER" id="PTHR42779:SF1">
    <property type="entry name" value="PROTEIN YNJB"/>
    <property type="match status" value="1"/>
</dbReference>
<evidence type="ECO:0000256" key="1">
    <source>
        <dbReference type="SAM" id="SignalP"/>
    </source>
</evidence>
<accession>A0A8J8SJC9</accession>
<evidence type="ECO:0000313" key="3">
    <source>
        <dbReference type="Proteomes" id="UP000683246"/>
    </source>
</evidence>
<reference evidence="2" key="1">
    <citation type="submission" date="2020-07" db="EMBL/GenBank/DDBJ databases">
        <title>Vallitalea pronyensis genome.</title>
        <authorList>
            <person name="Postec A."/>
        </authorList>
    </citation>
    <scope>NUCLEOTIDE SEQUENCE</scope>
    <source>
        <strain evidence="2">FatNI3</strain>
    </source>
</reference>
<dbReference type="SUPFAM" id="SSF53850">
    <property type="entry name" value="Periplasmic binding protein-like II"/>
    <property type="match status" value="1"/>
</dbReference>
<proteinExistence type="predicted"/>
<keyword evidence="1" id="KW-0732">Signal</keyword>
<dbReference type="Proteomes" id="UP000683246">
    <property type="component" value="Chromosome"/>
</dbReference>
<dbReference type="InterPro" id="IPR006059">
    <property type="entry name" value="SBP"/>
</dbReference>
<organism evidence="2 3">
    <name type="scientific">Vallitalea pronyensis</name>
    <dbReference type="NCBI Taxonomy" id="1348613"/>
    <lineage>
        <taxon>Bacteria</taxon>
        <taxon>Bacillati</taxon>
        <taxon>Bacillota</taxon>
        <taxon>Clostridia</taxon>
        <taxon>Lachnospirales</taxon>
        <taxon>Vallitaleaceae</taxon>
        <taxon>Vallitalea</taxon>
    </lineage>
</organism>
<evidence type="ECO:0000313" key="2">
    <source>
        <dbReference type="EMBL" id="QUI25347.1"/>
    </source>
</evidence>
<dbReference type="RefSeq" id="WP_212696048.1">
    <property type="nucleotide sequence ID" value="NZ_CP058649.1"/>
</dbReference>
<keyword evidence="3" id="KW-1185">Reference proteome</keyword>
<gene>
    <name evidence="2" type="ORF">HZI73_24940</name>
</gene>
<dbReference type="Pfam" id="PF01547">
    <property type="entry name" value="SBP_bac_1"/>
    <property type="match status" value="1"/>
</dbReference>
<dbReference type="Gene3D" id="3.40.190.10">
    <property type="entry name" value="Periplasmic binding protein-like II"/>
    <property type="match status" value="1"/>
</dbReference>
<sequence>MKKITSLMLMLLLMISVVGCGTEQTSNKSKVNVYIGGSDNVRANWEKFKEAFEAQDDSVDINIVYVASGTGGQSGVDRLLAAEKAGEKNVDIDIMDISDGDLIKIVKEAGEDALVTIDEKLVPNLKNVVAFPAVNAHKAMAYRGSTVVLAYNADAVKEVPKTVEDMYSYIKSHPQRFAYCEPGSGGSGDSFLVTTIYNKLPEEAIHSDDTKWQDQWNTGFDILKELHPYMYKTAGSIHYPFKNQGALDLLISGEIDMTPMWNDMLMEQKANGLVPESIMMTQLEPSFTGGLANVVIPSKSQHVKAAAKVLNFLSSPDGQEVFVSNMYAIPVIDTDLLNKDVVDKLAGLEVSKYRTYSIGELSTELKKQWHEKIATIE</sequence>
<dbReference type="PROSITE" id="PS51257">
    <property type="entry name" value="PROKAR_LIPOPROTEIN"/>
    <property type="match status" value="1"/>
</dbReference>